<accession>A0A3F3IDW0</accession>
<name>A0A3F3IDW0_SALER</name>
<organism evidence="1">
    <name type="scientific">Salmonella enterica</name>
    <name type="common">Salmonella choleraesuis</name>
    <dbReference type="NCBI Taxonomy" id="28901"/>
    <lineage>
        <taxon>Bacteria</taxon>
        <taxon>Pseudomonadati</taxon>
        <taxon>Pseudomonadota</taxon>
        <taxon>Gammaproteobacteria</taxon>
        <taxon>Enterobacterales</taxon>
        <taxon>Enterobacteriaceae</taxon>
        <taxon>Salmonella</taxon>
    </lineage>
</organism>
<dbReference type="Proteomes" id="UP000852880">
    <property type="component" value="Unassembled WGS sequence"/>
</dbReference>
<evidence type="ECO:0000313" key="1">
    <source>
        <dbReference type="EMBL" id="OEH96899.1"/>
    </source>
</evidence>
<sequence length="190" mass="20156">MTPEETLKLTTEYLKNLQAMKTHYVAVGLPAGKVGNKTHDDGTSIIEIGAVHEFGAEIDHPGGTGYMATGGKATFTRKTFMGPVSGFTAAHKITIPERSFLRAPFTLKKSEINRAIEKACEAVGSGRMDADTALNLIGATARNISVKAFETAGYGTWPDITAATKKAKGSSAPLIDTGALRGAITWEVRE</sequence>
<reference evidence="1" key="1">
    <citation type="submission" date="2016-09" db="EMBL/GenBank/DDBJ databases">
        <title>Whole Genome Sequencing of Salmonella enterica subsp. enterica serovar Nottingham.</title>
        <authorList>
            <person name="Zheng J."/>
            <person name="Wang H."/>
        </authorList>
    </citation>
    <scope>NUCLEOTIDE SEQUENCE [LARGE SCALE GENOMIC DNA]</scope>
    <source>
        <strain evidence="1">CFSAN055411</strain>
    </source>
</reference>
<gene>
    <name evidence="1" type="ORF">BH006_24010</name>
</gene>
<protein>
    <submittedName>
        <fullName evidence="1">Uncharacterized protein</fullName>
    </submittedName>
</protein>
<dbReference type="RefSeq" id="WP_069721556.1">
    <property type="nucleotide sequence ID" value="NZ_MJEL01000021.1"/>
</dbReference>
<dbReference type="EMBL" id="MJEL01000021">
    <property type="protein sequence ID" value="OEH96899.1"/>
    <property type="molecule type" value="Genomic_DNA"/>
</dbReference>
<dbReference type="AlphaFoldDB" id="A0A3F3IDW0"/>
<comment type="caution">
    <text evidence="1">The sequence shown here is derived from an EMBL/GenBank/DDBJ whole genome shotgun (WGS) entry which is preliminary data.</text>
</comment>
<proteinExistence type="predicted"/>